<dbReference type="InterPro" id="IPR007577">
    <property type="entry name" value="GlycoTrfase_DXD_sugar-bd_CS"/>
</dbReference>
<accession>A0A2S9Y884</accession>
<dbReference type="PANTHER" id="PTHR32385:SF15">
    <property type="entry name" value="INOSITOL PHOSPHOCERAMIDE MANNOSYLTRANSFERASE 1"/>
    <property type="match status" value="1"/>
</dbReference>
<name>A0A2S9Y884_9BACT</name>
<organism evidence="2 3">
    <name type="scientific">Enhygromyxa salina</name>
    <dbReference type="NCBI Taxonomy" id="215803"/>
    <lineage>
        <taxon>Bacteria</taxon>
        <taxon>Pseudomonadati</taxon>
        <taxon>Myxococcota</taxon>
        <taxon>Polyangia</taxon>
        <taxon>Nannocystales</taxon>
        <taxon>Nannocystaceae</taxon>
        <taxon>Enhygromyxa</taxon>
    </lineage>
</organism>
<dbReference type="InterPro" id="IPR029044">
    <property type="entry name" value="Nucleotide-diphossugar_trans"/>
</dbReference>
<dbReference type="SUPFAM" id="SSF53448">
    <property type="entry name" value="Nucleotide-diphospho-sugar transferases"/>
    <property type="match status" value="1"/>
</dbReference>
<dbReference type="InterPro" id="IPR051706">
    <property type="entry name" value="Glycosyltransferase_domain"/>
</dbReference>
<gene>
    <name evidence="2" type="ORF">ENSA7_58360</name>
</gene>
<dbReference type="GO" id="GO:0016020">
    <property type="term" value="C:membrane"/>
    <property type="evidence" value="ECO:0007669"/>
    <property type="project" value="GOC"/>
</dbReference>
<sequence length="348" mass="38016">MRLEAAESGTDALRTRPSRLLGSGPVIPAVAHFIWFGPQLPWVHALSIRSAALRGGFDQVILHHADDLSGTPVWAELNELPEFCARRIDAGELLEAVGDGAGALADIYAKLEAPAARANLLRVAILVGEGGVYLDLDTITVRRLDALRTQHGAFCGEERVIWPAAVKRSQDLPMRAANLLRAGARELYRVVPGGWRGFRTIEPLYPAAANNAVVGAEPGHPFVRRLLNNMLAVPDSRVLVRFALGTHLLQDTLAHSREADLRVLPPRYFYPLGPEISRHWFRVGGSPPPLDQVMSEDTLVVHWYASVRTKSIVPKIDAAYVRAHADRQLFSALALPLLAEQHGVGRGA</sequence>
<dbReference type="PANTHER" id="PTHR32385">
    <property type="entry name" value="MANNOSYL PHOSPHORYLINOSITOL CERAMIDE SYNTHASE"/>
    <property type="match status" value="1"/>
</dbReference>
<dbReference type="Pfam" id="PF04488">
    <property type="entry name" value="Gly_transf_sug"/>
    <property type="match status" value="1"/>
</dbReference>
<dbReference type="EMBL" id="PVNL01000117">
    <property type="protein sequence ID" value="PRQ01231.1"/>
    <property type="molecule type" value="Genomic_DNA"/>
</dbReference>
<comment type="caution">
    <text evidence="2">The sequence shown here is derived from an EMBL/GenBank/DDBJ whole genome shotgun (WGS) entry which is preliminary data.</text>
</comment>
<protein>
    <submittedName>
        <fullName evidence="2">Glycosyltransferase sugar-binding region containing DXD motif protein</fullName>
    </submittedName>
</protein>
<dbReference type="Gene3D" id="3.90.550.20">
    <property type="match status" value="1"/>
</dbReference>
<dbReference type="GO" id="GO:0051999">
    <property type="term" value="P:mannosyl-inositol phosphorylceramide biosynthetic process"/>
    <property type="evidence" value="ECO:0007669"/>
    <property type="project" value="TreeGrafter"/>
</dbReference>
<evidence type="ECO:0000313" key="2">
    <source>
        <dbReference type="EMBL" id="PRQ01231.1"/>
    </source>
</evidence>
<dbReference type="Proteomes" id="UP000238823">
    <property type="component" value="Unassembled WGS sequence"/>
</dbReference>
<evidence type="ECO:0000256" key="1">
    <source>
        <dbReference type="ARBA" id="ARBA00022679"/>
    </source>
</evidence>
<dbReference type="AlphaFoldDB" id="A0A2S9Y884"/>
<dbReference type="GO" id="GO:0000030">
    <property type="term" value="F:mannosyltransferase activity"/>
    <property type="evidence" value="ECO:0007669"/>
    <property type="project" value="TreeGrafter"/>
</dbReference>
<keyword evidence="1 2" id="KW-0808">Transferase</keyword>
<evidence type="ECO:0000313" key="3">
    <source>
        <dbReference type="Proteomes" id="UP000238823"/>
    </source>
</evidence>
<reference evidence="2 3" key="1">
    <citation type="submission" date="2018-03" db="EMBL/GenBank/DDBJ databases">
        <title>Draft Genome Sequences of the Obligatory Marine Myxobacteria Enhygromyxa salina SWB007.</title>
        <authorList>
            <person name="Poehlein A."/>
            <person name="Moghaddam J.A."/>
            <person name="Harms H."/>
            <person name="Alanjari M."/>
            <person name="Koenig G.M."/>
            <person name="Daniel R."/>
            <person name="Schaeberle T.F."/>
        </authorList>
    </citation>
    <scope>NUCLEOTIDE SEQUENCE [LARGE SCALE GENOMIC DNA]</scope>
    <source>
        <strain evidence="2 3">SWB007</strain>
    </source>
</reference>
<proteinExistence type="predicted"/>